<evidence type="ECO:0000313" key="3">
    <source>
        <dbReference type="EMBL" id="SKA92146.1"/>
    </source>
</evidence>
<dbReference type="PANTHER" id="PTHR42691:SF1">
    <property type="entry name" value="ASPARTATE AMINOTRANSFERASE YHDR-RELATED"/>
    <property type="match status" value="1"/>
</dbReference>
<dbReference type="RefSeq" id="WP_078717936.1">
    <property type="nucleotide sequence ID" value="NZ_FUYC01000015.1"/>
</dbReference>
<dbReference type="CDD" id="cd00609">
    <property type="entry name" value="AAT_like"/>
    <property type="match status" value="1"/>
</dbReference>
<accession>A0A1T4XRE6</accession>
<organism evidence="3 4">
    <name type="scientific">Paucidesulfovibrio gracilis DSM 16080</name>
    <dbReference type="NCBI Taxonomy" id="1121449"/>
    <lineage>
        <taxon>Bacteria</taxon>
        <taxon>Pseudomonadati</taxon>
        <taxon>Thermodesulfobacteriota</taxon>
        <taxon>Desulfovibrionia</taxon>
        <taxon>Desulfovibrionales</taxon>
        <taxon>Desulfovibrionaceae</taxon>
        <taxon>Paucidesulfovibrio</taxon>
    </lineage>
</organism>
<dbReference type="STRING" id="1121449.SAMN02745704_02391"/>
<dbReference type="InterPro" id="IPR015422">
    <property type="entry name" value="PyrdxlP-dep_Trfase_small"/>
</dbReference>
<dbReference type="GO" id="GO:0030170">
    <property type="term" value="F:pyridoxal phosphate binding"/>
    <property type="evidence" value="ECO:0007669"/>
    <property type="project" value="InterPro"/>
</dbReference>
<dbReference type="AlphaFoldDB" id="A0A1T4XRE6"/>
<dbReference type="NCBIfam" id="NF005305">
    <property type="entry name" value="PRK06836.1"/>
    <property type="match status" value="1"/>
</dbReference>
<gene>
    <name evidence="3" type="ORF">SAMN02745704_02391</name>
</gene>
<dbReference type="InterPro" id="IPR004839">
    <property type="entry name" value="Aminotransferase_I/II_large"/>
</dbReference>
<keyword evidence="1 3" id="KW-0032">Aminotransferase</keyword>
<keyword evidence="4" id="KW-1185">Reference proteome</keyword>
<dbReference type="InterPro" id="IPR015424">
    <property type="entry name" value="PyrdxlP-dep_Trfase"/>
</dbReference>
<dbReference type="GO" id="GO:0008483">
    <property type="term" value="F:transaminase activity"/>
    <property type="evidence" value="ECO:0007669"/>
    <property type="project" value="UniProtKB-KW"/>
</dbReference>
<dbReference type="EMBL" id="FUYC01000015">
    <property type="protein sequence ID" value="SKA92146.1"/>
    <property type="molecule type" value="Genomic_DNA"/>
</dbReference>
<comment type="cofactor">
    <cofactor evidence="1">
        <name>pyridoxal 5'-phosphate</name>
        <dbReference type="ChEBI" id="CHEBI:597326"/>
    </cofactor>
</comment>
<comment type="similarity">
    <text evidence="1">Belongs to the class-I pyridoxal-phosphate-dependent aminotransferase family.</text>
</comment>
<feature type="domain" description="Aminotransferase class I/classII large" evidence="2">
    <location>
        <begin position="38"/>
        <end position="387"/>
    </location>
</feature>
<dbReference type="PROSITE" id="PS00105">
    <property type="entry name" value="AA_TRANSFER_CLASS_1"/>
    <property type="match status" value="1"/>
</dbReference>
<name>A0A1T4XRE6_9BACT</name>
<dbReference type="Proteomes" id="UP000190027">
    <property type="component" value="Unassembled WGS sequence"/>
</dbReference>
<dbReference type="EC" id="2.6.1.-" evidence="1"/>
<dbReference type="PANTHER" id="PTHR42691">
    <property type="entry name" value="ASPARTATE AMINOTRANSFERASE YHDR-RELATED"/>
    <property type="match status" value="1"/>
</dbReference>
<proteinExistence type="inferred from homology"/>
<sequence length="402" mass="43648">MRILSQQISTYLERASWIRKMFETGAKLKQQFGEDAVCDFSLGNPDLPPPPAMAQAVRELADQADQPMIFGYMPNAGYPFAREALAEHLGREQNVDLQADDLIITCGAAGGLNALYRAILEPGDEVVCIAPYFVEYGFYAENSGATLKPVPARKEDFAPDLDALEAAISDKTRVLLVNSPNNPTGAVYTEEQMRALGELLARKSEGRERPIFLLLDEPYRFLTYDGVQAPAALGMYPYTVLCSSFSKNLALAGERVGYVALNPAMPEKAELMAGLVLTNRILGFVNAPAIGQRLMVKSLGSQVDTSVYAERRAAMAAVLDQAGMTYAMPKGAFYFFPQVPGSDDDVAFCAALQEERILAVPGRGFGMPGFVRLSFCCDKAIIDRSAEGFARAVQNFRASAGA</sequence>
<reference evidence="3 4" key="1">
    <citation type="submission" date="2017-02" db="EMBL/GenBank/DDBJ databases">
        <authorList>
            <person name="Peterson S.W."/>
        </authorList>
    </citation>
    <scope>NUCLEOTIDE SEQUENCE [LARGE SCALE GENOMIC DNA]</scope>
    <source>
        <strain evidence="3 4">DSM 16080</strain>
    </source>
</reference>
<dbReference type="Gene3D" id="3.90.1150.10">
    <property type="entry name" value="Aspartate Aminotransferase, domain 1"/>
    <property type="match status" value="2"/>
</dbReference>
<protein>
    <recommendedName>
        <fullName evidence="1">Aminotransferase</fullName>
        <ecNumber evidence="1">2.6.1.-</ecNumber>
    </recommendedName>
</protein>
<dbReference type="Gene3D" id="3.40.640.10">
    <property type="entry name" value="Type I PLP-dependent aspartate aminotransferase-like (Major domain)"/>
    <property type="match status" value="1"/>
</dbReference>
<dbReference type="Pfam" id="PF00155">
    <property type="entry name" value="Aminotran_1_2"/>
    <property type="match status" value="1"/>
</dbReference>
<dbReference type="InterPro" id="IPR015421">
    <property type="entry name" value="PyrdxlP-dep_Trfase_major"/>
</dbReference>
<dbReference type="SUPFAM" id="SSF53383">
    <property type="entry name" value="PLP-dependent transferases"/>
    <property type="match status" value="1"/>
</dbReference>
<keyword evidence="1 3" id="KW-0808">Transferase</keyword>
<evidence type="ECO:0000259" key="2">
    <source>
        <dbReference type="Pfam" id="PF00155"/>
    </source>
</evidence>
<evidence type="ECO:0000256" key="1">
    <source>
        <dbReference type="RuleBase" id="RU000481"/>
    </source>
</evidence>
<dbReference type="InterPro" id="IPR004838">
    <property type="entry name" value="NHTrfase_class1_PyrdxlP-BS"/>
</dbReference>
<evidence type="ECO:0000313" key="4">
    <source>
        <dbReference type="Proteomes" id="UP000190027"/>
    </source>
</evidence>
<dbReference type="OrthoDB" id="9804474at2"/>